<keyword evidence="3" id="KW-1185">Reference proteome</keyword>
<evidence type="ECO:0000256" key="1">
    <source>
        <dbReference type="SAM" id="Coils"/>
    </source>
</evidence>
<dbReference type="Proteomes" id="UP000788993">
    <property type="component" value="Unassembled WGS sequence"/>
</dbReference>
<dbReference type="EMBL" id="JAEUBD010001504">
    <property type="protein sequence ID" value="KAH3659906.1"/>
    <property type="molecule type" value="Genomic_DNA"/>
</dbReference>
<sequence length="259" mass="29543">MDDKLEGLQKLVSGLQQSVESEELWNGVEGAIDSAMAQYKAQWLARLRKELQQYVGHCKMRLEAIRLRQLSIKNMLALAQSQVDSGDTIDSKTRELRNLKERLARLRRQYRARVKLGNTSASSPSGKKEIPETVRRYRLPRGPRQNKSLSLRELYEAWFVGNERTPDGMPIARVVQVYPNWSSTETTYFNRLKRVAQLLQTVGGSDVASAVDKVEAYMQEYKVPGVNALSDQCSKQKNAPGMEEVVRRVQECVGRRDLK</sequence>
<comment type="caution">
    <text evidence="2">The sequence shown here is derived from an EMBL/GenBank/DDBJ whole genome shotgun (WGS) entry which is preliminary data.</text>
</comment>
<organism evidence="2 3">
    <name type="scientific">Ogataea polymorpha</name>
    <dbReference type="NCBI Taxonomy" id="460523"/>
    <lineage>
        <taxon>Eukaryota</taxon>
        <taxon>Fungi</taxon>
        <taxon>Dikarya</taxon>
        <taxon>Ascomycota</taxon>
        <taxon>Saccharomycotina</taxon>
        <taxon>Pichiomycetes</taxon>
        <taxon>Pichiales</taxon>
        <taxon>Pichiaceae</taxon>
        <taxon>Ogataea</taxon>
    </lineage>
</organism>
<protein>
    <recommendedName>
        <fullName evidence="4">Transcription activator GCR1-like domain-containing protein</fullName>
    </recommendedName>
</protein>
<feature type="coiled-coil region" evidence="1">
    <location>
        <begin position="89"/>
        <end position="116"/>
    </location>
</feature>
<accession>A0A9P8NVB0</accession>
<reference evidence="2" key="1">
    <citation type="journal article" date="2021" name="Open Biol.">
        <title>Shared evolutionary footprints suggest mitochondrial oxidative damage underlies multiple complex I losses in fungi.</title>
        <authorList>
            <person name="Schikora-Tamarit M.A."/>
            <person name="Marcet-Houben M."/>
            <person name="Nosek J."/>
            <person name="Gabaldon T."/>
        </authorList>
    </citation>
    <scope>NUCLEOTIDE SEQUENCE</scope>
    <source>
        <strain evidence="2">NCAIM Y.01608</strain>
    </source>
</reference>
<evidence type="ECO:0000313" key="3">
    <source>
        <dbReference type="Proteomes" id="UP000788993"/>
    </source>
</evidence>
<gene>
    <name evidence="2" type="ORF">OGATHE_005951</name>
</gene>
<keyword evidence="1" id="KW-0175">Coiled coil</keyword>
<proteinExistence type="predicted"/>
<evidence type="ECO:0000313" key="2">
    <source>
        <dbReference type="EMBL" id="KAH3659906.1"/>
    </source>
</evidence>
<dbReference type="AlphaFoldDB" id="A0A9P8NVB0"/>
<name>A0A9P8NVB0_9ASCO</name>
<reference evidence="2" key="2">
    <citation type="submission" date="2021-01" db="EMBL/GenBank/DDBJ databases">
        <authorList>
            <person name="Schikora-Tamarit M.A."/>
        </authorList>
    </citation>
    <scope>NUCLEOTIDE SEQUENCE</scope>
    <source>
        <strain evidence="2">NCAIM Y.01608</strain>
    </source>
</reference>
<evidence type="ECO:0008006" key="4">
    <source>
        <dbReference type="Google" id="ProtNLM"/>
    </source>
</evidence>